<evidence type="ECO:0000256" key="1">
    <source>
        <dbReference type="ARBA" id="ARBA00004267"/>
    </source>
</evidence>
<evidence type="ECO:0000256" key="6">
    <source>
        <dbReference type="RuleBase" id="RU363050"/>
    </source>
</evidence>
<dbReference type="InterPro" id="IPR040457">
    <property type="entry name" value="GCP_C"/>
</dbReference>
<comment type="similarity">
    <text evidence="2 6">Belongs to the TUBGCP family.</text>
</comment>
<dbReference type="GO" id="GO:0031122">
    <property type="term" value="P:cytoplasmic microtubule organization"/>
    <property type="evidence" value="ECO:0007669"/>
    <property type="project" value="TreeGrafter"/>
</dbReference>
<comment type="caution">
    <text evidence="9">The sequence shown here is derived from an EMBL/GenBank/DDBJ whole genome shotgun (WGS) entry which is preliminary data.</text>
</comment>
<dbReference type="GO" id="GO:0000930">
    <property type="term" value="C:gamma-tubulin complex"/>
    <property type="evidence" value="ECO:0007669"/>
    <property type="project" value="TreeGrafter"/>
</dbReference>
<name>A0AAN8SBV1_POLSC</name>
<dbReference type="GO" id="GO:0051225">
    <property type="term" value="P:spindle assembly"/>
    <property type="evidence" value="ECO:0007669"/>
    <property type="project" value="TreeGrafter"/>
</dbReference>
<sequence>MRFGVTKAQGIDIYHEVLFALSGTKSAFSSYQFAVKELFQLSETVLLERILGLGQQYGKLKNFIDSIKSRQFKEQNKVGLYLLAFAEFLNVALTPYWDDIVMLEEEITNQPHNSLHFIWSKMHRHSELLSGLLSLVTSVITQGSYGCVVLQHLHQTLHSDIGATRAAVVLIVDGMNEIFFRQMSSWLLYGDLVDGNQEFFIHESSLSSKDGTPFERYSLNCCMLPTHIDIALASKILQVGQTVLFLRSNPAYSSSKEWIDTRSEICIDRSGLFGEKERKIQDKIAEVRRVYKWNENGMVERLVSNVSSLVTLQLWTLAVQDAKLKEQLHLVNDFFLLGRGELFHEFVSQADQYLSKSATDLNLLLQESARKVLIKEETLQRLSLELVEDTNMGTIDDSEGEWNRLLVKYDAPWPLQLIFTHEACQSYNKIFRFLLRLKKIEVKLGQSWLTNKSKSHGEDNLKQRELHRNLCFLINNLQYYLHVDVLNSQFMIFEAVVETSKDFDRIQKAHEIFLQNLNSQLFLCVDLGESKIKNPIKKSINKILELCEDYCMECNSVEMREEKVNCMLARFEAFVEFLLNHLTRITSQAIHPSSQHLSQFLLRLDFNTFFSNQFSSSLTSESFGQSLLAHGISS</sequence>
<dbReference type="GO" id="GO:0043015">
    <property type="term" value="F:gamma-tubulin binding"/>
    <property type="evidence" value="ECO:0007669"/>
    <property type="project" value="InterPro"/>
</dbReference>
<proteinExistence type="inferred from homology"/>
<evidence type="ECO:0000256" key="4">
    <source>
        <dbReference type="ARBA" id="ARBA00022701"/>
    </source>
</evidence>
<evidence type="ECO:0000256" key="5">
    <source>
        <dbReference type="ARBA" id="ARBA00023212"/>
    </source>
</evidence>
<evidence type="ECO:0000256" key="2">
    <source>
        <dbReference type="ARBA" id="ARBA00010337"/>
    </source>
</evidence>
<evidence type="ECO:0000313" key="10">
    <source>
        <dbReference type="Proteomes" id="UP001372834"/>
    </source>
</evidence>
<evidence type="ECO:0000313" key="9">
    <source>
        <dbReference type="EMBL" id="KAK6643682.1"/>
    </source>
</evidence>
<dbReference type="PANTHER" id="PTHR19302">
    <property type="entry name" value="GAMMA TUBULIN COMPLEX PROTEIN"/>
    <property type="match status" value="1"/>
</dbReference>
<evidence type="ECO:0000256" key="3">
    <source>
        <dbReference type="ARBA" id="ARBA00022490"/>
    </source>
</evidence>
<protein>
    <recommendedName>
        <fullName evidence="6">Gamma-tubulin complex component</fullName>
    </recommendedName>
</protein>
<dbReference type="GO" id="GO:0000278">
    <property type="term" value="P:mitotic cell cycle"/>
    <property type="evidence" value="ECO:0007669"/>
    <property type="project" value="TreeGrafter"/>
</dbReference>
<dbReference type="GO" id="GO:0005874">
    <property type="term" value="C:microtubule"/>
    <property type="evidence" value="ECO:0007669"/>
    <property type="project" value="UniProtKB-KW"/>
</dbReference>
<keyword evidence="4 6" id="KW-0493">Microtubule</keyword>
<dbReference type="InterPro" id="IPR042241">
    <property type="entry name" value="GCP_C_sf"/>
</dbReference>
<dbReference type="EMBL" id="JAWJWE010000002">
    <property type="protein sequence ID" value="KAK6643682.1"/>
    <property type="molecule type" value="Genomic_DNA"/>
</dbReference>
<dbReference type="Proteomes" id="UP001372834">
    <property type="component" value="Unassembled WGS sequence"/>
</dbReference>
<dbReference type="Gene3D" id="1.20.120.1900">
    <property type="entry name" value="Gamma-tubulin complex, C-terminal domain"/>
    <property type="match status" value="1"/>
</dbReference>
<feature type="domain" description="Gamma tubulin complex component C-terminal" evidence="7">
    <location>
        <begin position="324"/>
        <end position="610"/>
    </location>
</feature>
<dbReference type="AlphaFoldDB" id="A0AAN8SBV1"/>
<dbReference type="GO" id="GO:0007020">
    <property type="term" value="P:microtubule nucleation"/>
    <property type="evidence" value="ECO:0007669"/>
    <property type="project" value="InterPro"/>
</dbReference>
<keyword evidence="5 6" id="KW-0206">Cytoskeleton</keyword>
<comment type="subcellular location">
    <subcellularLocation>
        <location evidence="1 6">Cytoplasm</location>
        <location evidence="1 6">Cytoskeleton</location>
        <location evidence="1 6">Microtubule organizing center</location>
    </subcellularLocation>
</comment>
<gene>
    <name evidence="9" type="ORF">RUM43_005192</name>
</gene>
<dbReference type="PANTHER" id="PTHR19302:SF27">
    <property type="entry name" value="GAMMA-TUBULIN COMPLEX COMPONENT 4"/>
    <property type="match status" value="1"/>
</dbReference>
<organism evidence="9 10">
    <name type="scientific">Polyplax serrata</name>
    <name type="common">Common mouse louse</name>
    <dbReference type="NCBI Taxonomy" id="468196"/>
    <lineage>
        <taxon>Eukaryota</taxon>
        <taxon>Metazoa</taxon>
        <taxon>Ecdysozoa</taxon>
        <taxon>Arthropoda</taxon>
        <taxon>Hexapoda</taxon>
        <taxon>Insecta</taxon>
        <taxon>Pterygota</taxon>
        <taxon>Neoptera</taxon>
        <taxon>Paraneoptera</taxon>
        <taxon>Psocodea</taxon>
        <taxon>Troctomorpha</taxon>
        <taxon>Phthiraptera</taxon>
        <taxon>Anoplura</taxon>
        <taxon>Polyplacidae</taxon>
        <taxon>Polyplax</taxon>
    </lineage>
</organism>
<dbReference type="GO" id="GO:0000922">
    <property type="term" value="C:spindle pole"/>
    <property type="evidence" value="ECO:0007669"/>
    <property type="project" value="InterPro"/>
</dbReference>
<reference evidence="9 10" key="1">
    <citation type="submission" date="2023-10" db="EMBL/GenBank/DDBJ databases">
        <title>Genomes of two closely related lineages of the louse Polyplax serrata with different host specificities.</title>
        <authorList>
            <person name="Martinu J."/>
            <person name="Tarabai H."/>
            <person name="Stefka J."/>
            <person name="Hypsa V."/>
        </authorList>
    </citation>
    <scope>NUCLEOTIDE SEQUENCE [LARGE SCALE GENOMIC DNA]</scope>
    <source>
        <strain evidence="9">HR10_N</strain>
    </source>
</reference>
<dbReference type="InterPro" id="IPR007259">
    <property type="entry name" value="GCP"/>
</dbReference>
<dbReference type="GO" id="GO:0051011">
    <property type="term" value="F:microtubule minus-end binding"/>
    <property type="evidence" value="ECO:0007669"/>
    <property type="project" value="TreeGrafter"/>
</dbReference>
<dbReference type="Pfam" id="PF17681">
    <property type="entry name" value="GCP_N_terminal"/>
    <property type="match status" value="1"/>
</dbReference>
<feature type="domain" description="Gamma tubulin complex component protein N-terminal" evidence="8">
    <location>
        <begin position="15"/>
        <end position="318"/>
    </location>
</feature>
<evidence type="ECO:0000259" key="7">
    <source>
        <dbReference type="Pfam" id="PF04130"/>
    </source>
</evidence>
<dbReference type="InterPro" id="IPR041470">
    <property type="entry name" value="GCP_N"/>
</dbReference>
<dbReference type="Pfam" id="PF04130">
    <property type="entry name" value="GCP_C_terminal"/>
    <property type="match status" value="1"/>
</dbReference>
<accession>A0AAN8SBV1</accession>
<evidence type="ECO:0000259" key="8">
    <source>
        <dbReference type="Pfam" id="PF17681"/>
    </source>
</evidence>
<dbReference type="GO" id="GO:0051321">
    <property type="term" value="P:meiotic cell cycle"/>
    <property type="evidence" value="ECO:0007669"/>
    <property type="project" value="TreeGrafter"/>
</dbReference>
<keyword evidence="3 6" id="KW-0963">Cytoplasm</keyword>